<name>A0ABV1SEQ8_9RHOB</name>
<dbReference type="InterPro" id="IPR036388">
    <property type="entry name" value="WH-like_DNA-bd_sf"/>
</dbReference>
<dbReference type="SUPFAM" id="SSF46785">
    <property type="entry name" value="Winged helix' DNA-binding domain"/>
    <property type="match status" value="1"/>
</dbReference>
<evidence type="ECO:0000256" key="5">
    <source>
        <dbReference type="ARBA" id="ARBA00023163"/>
    </source>
</evidence>
<comment type="similarity">
    <text evidence="1">Belongs to the LysR transcriptional regulatory family.</text>
</comment>
<keyword evidence="2" id="KW-0805">Transcription regulation</keyword>
<evidence type="ECO:0000313" key="7">
    <source>
        <dbReference type="EMBL" id="MER5171386.1"/>
    </source>
</evidence>
<dbReference type="PANTHER" id="PTHR30346:SF26">
    <property type="entry name" value="HYDROGEN PEROXIDE-INDUCIBLE GENES ACTIVATOR"/>
    <property type="match status" value="1"/>
</dbReference>
<accession>A0ABV1SEQ8</accession>
<evidence type="ECO:0000256" key="4">
    <source>
        <dbReference type="ARBA" id="ARBA00023159"/>
    </source>
</evidence>
<reference evidence="7 8" key="2">
    <citation type="submission" date="2024-06" db="EMBL/GenBank/DDBJ databases">
        <title>Thioclava kandeliae sp. nov. from a rhizosphere soil sample of Kandelia candel in a mangrove.</title>
        <authorList>
            <person name="Mu T."/>
        </authorList>
    </citation>
    <scope>NUCLEOTIDE SEQUENCE [LARGE SCALE GENOMIC DNA]</scope>
    <source>
        <strain evidence="7 8">CPCC 100088</strain>
    </source>
</reference>
<comment type="caution">
    <text evidence="7">The sequence shown here is derived from an EMBL/GenBank/DDBJ whole genome shotgun (WGS) entry which is preliminary data.</text>
</comment>
<dbReference type="PANTHER" id="PTHR30346">
    <property type="entry name" value="TRANSCRIPTIONAL DUAL REGULATOR HCAR-RELATED"/>
    <property type="match status" value="1"/>
</dbReference>
<dbReference type="InterPro" id="IPR000847">
    <property type="entry name" value="LysR_HTH_N"/>
</dbReference>
<proteinExistence type="inferred from homology"/>
<keyword evidence="8" id="KW-1185">Reference proteome</keyword>
<dbReference type="PROSITE" id="PS50931">
    <property type="entry name" value="HTH_LYSR"/>
    <property type="match status" value="1"/>
</dbReference>
<sequence length="313" mass="34460">MNITLRQLQYMLALEKFRNFSRAAESVHVTQPALSMQIRELEQSLGLTLVERRPRDIRLTRAGRMVIDHALRIDAELKSLEADLRRGQGQVNLGVIPTVAPYLMPRALPKLQAVQSGFRLREAQTHELLEDLRKGRLDAAVIATPAPDTEEITLFEDHFLLAGLPEALERLEGISPDALDPGELLLLEEGHCLADQTLKICNVNRDARSVDLGAASLTTLCALASGGMGVTLIPEISAVAEQHASPKLAVTRFAKEPGRVLRLVRRADAVDDGEWFESVANILREAGQSVLDDARRDIPVQPAAPRMKMQAAQ</sequence>
<dbReference type="RefSeq" id="WP_339112588.1">
    <property type="nucleotide sequence ID" value="NZ_JAYWLC010000004.1"/>
</dbReference>
<dbReference type="Gene3D" id="3.40.190.10">
    <property type="entry name" value="Periplasmic binding protein-like II"/>
    <property type="match status" value="2"/>
</dbReference>
<reference evidence="7 8" key="1">
    <citation type="submission" date="2024-01" db="EMBL/GenBank/DDBJ databases">
        <authorList>
            <person name="Deng Y."/>
            <person name="Su J."/>
        </authorList>
    </citation>
    <scope>NUCLEOTIDE SEQUENCE [LARGE SCALE GENOMIC DNA]</scope>
    <source>
        <strain evidence="7 8">CPCC 100088</strain>
    </source>
</reference>
<dbReference type="PRINTS" id="PR00039">
    <property type="entry name" value="HTHLYSR"/>
</dbReference>
<dbReference type="SUPFAM" id="SSF53850">
    <property type="entry name" value="Periplasmic binding protein-like II"/>
    <property type="match status" value="1"/>
</dbReference>
<dbReference type="InterPro" id="IPR036390">
    <property type="entry name" value="WH_DNA-bd_sf"/>
</dbReference>
<dbReference type="Proteomes" id="UP001438953">
    <property type="component" value="Unassembled WGS sequence"/>
</dbReference>
<feature type="domain" description="HTH lysR-type" evidence="6">
    <location>
        <begin position="3"/>
        <end position="60"/>
    </location>
</feature>
<dbReference type="Pfam" id="PF00126">
    <property type="entry name" value="HTH_1"/>
    <property type="match status" value="1"/>
</dbReference>
<dbReference type="Gene3D" id="1.10.10.10">
    <property type="entry name" value="Winged helix-like DNA-binding domain superfamily/Winged helix DNA-binding domain"/>
    <property type="match status" value="1"/>
</dbReference>
<evidence type="ECO:0000256" key="2">
    <source>
        <dbReference type="ARBA" id="ARBA00023015"/>
    </source>
</evidence>
<dbReference type="EMBL" id="JAYWLC010000004">
    <property type="protein sequence ID" value="MER5171386.1"/>
    <property type="molecule type" value="Genomic_DNA"/>
</dbReference>
<dbReference type="InterPro" id="IPR005119">
    <property type="entry name" value="LysR_subst-bd"/>
</dbReference>
<protein>
    <submittedName>
        <fullName evidence="7">LysR substrate-binding domain-containing protein</fullName>
    </submittedName>
</protein>
<dbReference type="Pfam" id="PF03466">
    <property type="entry name" value="LysR_substrate"/>
    <property type="match status" value="1"/>
</dbReference>
<evidence type="ECO:0000256" key="1">
    <source>
        <dbReference type="ARBA" id="ARBA00009437"/>
    </source>
</evidence>
<evidence type="ECO:0000256" key="3">
    <source>
        <dbReference type="ARBA" id="ARBA00023125"/>
    </source>
</evidence>
<keyword evidence="5" id="KW-0804">Transcription</keyword>
<dbReference type="CDD" id="cd08411">
    <property type="entry name" value="PBP2_OxyR"/>
    <property type="match status" value="1"/>
</dbReference>
<evidence type="ECO:0000259" key="6">
    <source>
        <dbReference type="PROSITE" id="PS50931"/>
    </source>
</evidence>
<organism evidence="7 8">
    <name type="scientific">Thioclava kandeliae</name>
    <dbReference type="NCBI Taxonomy" id="3070818"/>
    <lineage>
        <taxon>Bacteria</taxon>
        <taxon>Pseudomonadati</taxon>
        <taxon>Pseudomonadota</taxon>
        <taxon>Alphaproteobacteria</taxon>
        <taxon>Rhodobacterales</taxon>
        <taxon>Paracoccaceae</taxon>
        <taxon>Thioclava</taxon>
    </lineage>
</organism>
<gene>
    <name evidence="7" type="ORF">VSX56_06295</name>
</gene>
<keyword evidence="4" id="KW-0010">Activator</keyword>
<keyword evidence="3" id="KW-0238">DNA-binding</keyword>
<evidence type="ECO:0000313" key="8">
    <source>
        <dbReference type="Proteomes" id="UP001438953"/>
    </source>
</evidence>